<reference evidence="4" key="2">
    <citation type="submission" date="2021-09" db="EMBL/GenBank/DDBJ databases">
        <authorList>
            <person name="Jia N."/>
            <person name="Wang J."/>
            <person name="Shi W."/>
            <person name="Du L."/>
            <person name="Sun Y."/>
            <person name="Zhan W."/>
            <person name="Jiang J."/>
            <person name="Wang Q."/>
            <person name="Zhang B."/>
            <person name="Ji P."/>
            <person name="Sakyi L.B."/>
            <person name="Cui X."/>
            <person name="Yuan T."/>
            <person name="Jiang B."/>
            <person name="Yang W."/>
            <person name="Lam T.T.-Y."/>
            <person name="Chang Q."/>
            <person name="Ding S."/>
            <person name="Wang X."/>
            <person name="Zhu J."/>
            <person name="Ruan X."/>
            <person name="Zhao L."/>
            <person name="Wei J."/>
            <person name="Que T."/>
            <person name="Du C."/>
            <person name="Cheng J."/>
            <person name="Dai P."/>
            <person name="Han X."/>
            <person name="Huang E."/>
            <person name="Gao Y."/>
            <person name="Liu J."/>
            <person name="Shao H."/>
            <person name="Ye R."/>
            <person name="Li L."/>
            <person name="Wei W."/>
            <person name="Wang X."/>
            <person name="Wang C."/>
            <person name="Huo Q."/>
            <person name="Li W."/>
            <person name="Guo W."/>
            <person name="Chen H."/>
            <person name="Chen S."/>
            <person name="Zhou L."/>
            <person name="Zhou L."/>
            <person name="Ni X."/>
            <person name="Tian J."/>
            <person name="Zhou Y."/>
            <person name="Sheng Y."/>
            <person name="Liu T."/>
            <person name="Pan Y."/>
            <person name="Xia L."/>
            <person name="Li J."/>
            <person name="Zhao F."/>
            <person name="Cao W."/>
        </authorList>
    </citation>
    <scope>NUCLEOTIDE SEQUENCE</scope>
    <source>
        <strain evidence="4">Rmic-2018</strain>
        <tissue evidence="4">Larvae</tissue>
    </source>
</reference>
<keyword evidence="2" id="KW-0560">Oxidoreductase</keyword>
<dbReference type="Proteomes" id="UP000821866">
    <property type="component" value="Chromosome 6"/>
</dbReference>
<dbReference type="SUPFAM" id="SSF51735">
    <property type="entry name" value="NAD(P)-binding Rossmann-fold domains"/>
    <property type="match status" value="1"/>
</dbReference>
<organism evidence="4 5">
    <name type="scientific">Rhipicephalus microplus</name>
    <name type="common">Cattle tick</name>
    <name type="synonym">Boophilus microplus</name>
    <dbReference type="NCBI Taxonomy" id="6941"/>
    <lineage>
        <taxon>Eukaryota</taxon>
        <taxon>Metazoa</taxon>
        <taxon>Ecdysozoa</taxon>
        <taxon>Arthropoda</taxon>
        <taxon>Chelicerata</taxon>
        <taxon>Arachnida</taxon>
        <taxon>Acari</taxon>
        <taxon>Parasitiformes</taxon>
        <taxon>Ixodida</taxon>
        <taxon>Ixodoidea</taxon>
        <taxon>Ixodidae</taxon>
        <taxon>Rhipicephalinae</taxon>
        <taxon>Rhipicephalus</taxon>
        <taxon>Boophilus</taxon>
    </lineage>
</organism>
<feature type="region of interest" description="Disordered" evidence="3">
    <location>
        <begin position="1"/>
        <end position="21"/>
    </location>
</feature>
<comment type="similarity">
    <text evidence="1">Belongs to the LDH/MDH superfamily. MDH type 2 family.</text>
</comment>
<keyword evidence="5" id="KW-1185">Reference proteome</keyword>
<dbReference type="EMBL" id="JABSTU010000008">
    <property type="protein sequence ID" value="KAH8022889.1"/>
    <property type="molecule type" value="Genomic_DNA"/>
</dbReference>
<dbReference type="GO" id="GO:0006108">
    <property type="term" value="P:malate metabolic process"/>
    <property type="evidence" value="ECO:0007669"/>
    <property type="project" value="InterPro"/>
</dbReference>
<feature type="compositionally biased region" description="Basic and acidic residues" evidence="3">
    <location>
        <begin position="251"/>
        <end position="261"/>
    </location>
</feature>
<evidence type="ECO:0000313" key="4">
    <source>
        <dbReference type="EMBL" id="KAH8022889.1"/>
    </source>
</evidence>
<dbReference type="GO" id="GO:0016615">
    <property type="term" value="F:malate dehydrogenase activity"/>
    <property type="evidence" value="ECO:0007669"/>
    <property type="project" value="InterPro"/>
</dbReference>
<dbReference type="Gene3D" id="3.40.50.720">
    <property type="entry name" value="NAD(P)-binding Rossmann-like Domain"/>
    <property type="match status" value="1"/>
</dbReference>
<sequence length="282" mass="30588">MAHNAHESHQPQQPHTKSAVVVAEDKAERKKDHLRVLVTNATRPMAHTIATAVAQGYVFGYDQPIILHLLDGQGTMGMLEGLVLELLDCTYPLLRQATDNIGKGVIRLVNIFITDYILANTPSPNNPIIGAQRLGSTNVVTLTFEHSNIPRLVFFLNEATLVQQYRKANAVCAMWGKSGHRTDACPAPVTETEGCSLGGKTGLEARQPHECHPSSVLCGGSHATGSRDCPRRYRQPASAKPLVQQAGQASDHSRTPSGDHKKLQRSNNVAGNDTSARSSRPR</sequence>
<dbReference type="VEuPathDB" id="VectorBase:LOC119172801"/>
<accession>A0A9J6DLV8</accession>
<reference evidence="4" key="1">
    <citation type="journal article" date="2020" name="Cell">
        <title>Large-Scale Comparative Analyses of Tick Genomes Elucidate Their Genetic Diversity and Vector Capacities.</title>
        <authorList>
            <consortium name="Tick Genome and Microbiome Consortium (TIGMIC)"/>
            <person name="Jia N."/>
            <person name="Wang J."/>
            <person name="Shi W."/>
            <person name="Du L."/>
            <person name="Sun Y."/>
            <person name="Zhan W."/>
            <person name="Jiang J.F."/>
            <person name="Wang Q."/>
            <person name="Zhang B."/>
            <person name="Ji P."/>
            <person name="Bell-Sakyi L."/>
            <person name="Cui X.M."/>
            <person name="Yuan T.T."/>
            <person name="Jiang B.G."/>
            <person name="Yang W.F."/>
            <person name="Lam T.T."/>
            <person name="Chang Q.C."/>
            <person name="Ding S.J."/>
            <person name="Wang X.J."/>
            <person name="Zhu J.G."/>
            <person name="Ruan X.D."/>
            <person name="Zhao L."/>
            <person name="Wei J.T."/>
            <person name="Ye R.Z."/>
            <person name="Que T.C."/>
            <person name="Du C.H."/>
            <person name="Zhou Y.H."/>
            <person name="Cheng J.X."/>
            <person name="Dai P.F."/>
            <person name="Guo W.B."/>
            <person name="Han X.H."/>
            <person name="Huang E.J."/>
            <person name="Li L.F."/>
            <person name="Wei W."/>
            <person name="Gao Y.C."/>
            <person name="Liu J.Z."/>
            <person name="Shao H.Z."/>
            <person name="Wang X."/>
            <person name="Wang C.C."/>
            <person name="Yang T.C."/>
            <person name="Huo Q.B."/>
            <person name="Li W."/>
            <person name="Chen H.Y."/>
            <person name="Chen S.E."/>
            <person name="Zhou L.G."/>
            <person name="Ni X.B."/>
            <person name="Tian J.H."/>
            <person name="Sheng Y."/>
            <person name="Liu T."/>
            <person name="Pan Y.S."/>
            <person name="Xia L.Y."/>
            <person name="Li J."/>
            <person name="Zhao F."/>
            <person name="Cao W.C."/>
        </authorList>
    </citation>
    <scope>NUCLEOTIDE SEQUENCE</scope>
    <source>
        <strain evidence="4">Rmic-2018</strain>
    </source>
</reference>
<evidence type="ECO:0000256" key="1">
    <source>
        <dbReference type="ARBA" id="ARBA00009613"/>
    </source>
</evidence>
<protein>
    <submittedName>
        <fullName evidence="4">Uncharacterized protein</fullName>
    </submittedName>
</protein>
<feature type="compositionally biased region" description="Polar residues" evidence="3">
    <location>
        <begin position="265"/>
        <end position="282"/>
    </location>
</feature>
<dbReference type="InterPro" id="IPR010945">
    <property type="entry name" value="Malate_DH_type2"/>
</dbReference>
<proteinExistence type="inferred from homology"/>
<dbReference type="PANTHER" id="PTHR23382">
    <property type="entry name" value="MALATE DEHYDROGENASE"/>
    <property type="match status" value="1"/>
</dbReference>
<evidence type="ECO:0000256" key="3">
    <source>
        <dbReference type="SAM" id="MobiDB-lite"/>
    </source>
</evidence>
<name>A0A9J6DLV8_RHIMP</name>
<evidence type="ECO:0000313" key="5">
    <source>
        <dbReference type="Proteomes" id="UP000821866"/>
    </source>
</evidence>
<evidence type="ECO:0000256" key="2">
    <source>
        <dbReference type="ARBA" id="ARBA00023002"/>
    </source>
</evidence>
<dbReference type="InterPro" id="IPR036291">
    <property type="entry name" value="NAD(P)-bd_dom_sf"/>
</dbReference>
<comment type="caution">
    <text evidence="4">The sequence shown here is derived from an EMBL/GenBank/DDBJ whole genome shotgun (WGS) entry which is preliminary data.</text>
</comment>
<feature type="region of interest" description="Disordered" evidence="3">
    <location>
        <begin position="206"/>
        <end position="282"/>
    </location>
</feature>
<gene>
    <name evidence="4" type="ORF">HPB51_006247</name>
</gene>
<dbReference type="AlphaFoldDB" id="A0A9J6DLV8"/>